<protein>
    <recommendedName>
        <fullName evidence="3">Thiosulfate sulfurtransferase GlpE</fullName>
        <ecNumber evidence="3">2.8.1.1</ecNumber>
    </recommendedName>
</protein>
<dbReference type="CDD" id="cd01444">
    <property type="entry name" value="GlpE_ST"/>
    <property type="match status" value="1"/>
</dbReference>
<reference evidence="5 8" key="1">
    <citation type="submission" date="2015-10" db="EMBL/GenBank/DDBJ databases">
        <title>Tn-seq of a polymicrobial infection.</title>
        <authorList>
            <person name="Stacy A."/>
            <person name="Rumbaugh K.P."/>
            <person name="Whiteley M."/>
        </authorList>
    </citation>
    <scope>NUCLEOTIDE SEQUENCE [LARGE SCALE GENOMIC DNA]</scope>
    <source>
        <strain evidence="5 8">624</strain>
    </source>
</reference>
<dbReference type="OrthoDB" id="9811849at2"/>
<gene>
    <name evidence="3 7" type="primary">glpE</name>
    <name evidence="5" type="ORF">ACT75_04765</name>
    <name evidence="6" type="ORF">CQR80_09255</name>
    <name evidence="7" type="ORF">FXB79_08040</name>
</gene>
<dbReference type="Proteomes" id="UP000226080">
    <property type="component" value="Unassembled WGS sequence"/>
</dbReference>
<proteinExistence type="inferred from homology"/>
<reference evidence="7 10" key="3">
    <citation type="submission" date="2019-08" db="EMBL/GenBank/DDBJ databases">
        <title>Whole genome sequencing of Aggregatibacter actinomycetemcomitans cultured from blood stream infections in Denmark reveals a novel phylogenetic lineage expressing serotype a membrane O polysaccharide.</title>
        <authorList>
            <person name="Nedergaard S."/>
            <person name="Kobel C.M."/>
            <person name="Nielsen M.B."/>
            <person name="Moeller R.T."/>
            <person name="Jensen A.B."/>
            <person name="Noerskov-Lauritsen N."/>
        </authorList>
    </citation>
    <scope>NUCLEOTIDE SEQUENCE [LARGE SCALE GENOMIC DNA]</scope>
    <source>
        <strain evidence="7 10">PN_563</strain>
    </source>
</reference>
<evidence type="ECO:0000259" key="4">
    <source>
        <dbReference type="PROSITE" id="PS50206"/>
    </source>
</evidence>
<evidence type="ECO:0000256" key="1">
    <source>
        <dbReference type="ARBA" id="ARBA00022490"/>
    </source>
</evidence>
<evidence type="ECO:0000313" key="5">
    <source>
        <dbReference type="EMBL" id="AMQ93882.1"/>
    </source>
</evidence>
<dbReference type="PROSITE" id="PS50206">
    <property type="entry name" value="RHODANESE_3"/>
    <property type="match status" value="1"/>
</dbReference>
<organism evidence="7 10">
    <name type="scientific">Aggregatibacter actinomycetemcomitans</name>
    <name type="common">Actinobacillus actinomycetemcomitans</name>
    <name type="synonym">Haemophilus actinomycetemcomitans</name>
    <dbReference type="NCBI Taxonomy" id="714"/>
    <lineage>
        <taxon>Bacteria</taxon>
        <taxon>Pseudomonadati</taxon>
        <taxon>Pseudomonadota</taxon>
        <taxon>Gammaproteobacteria</taxon>
        <taxon>Pasteurellales</taxon>
        <taxon>Pasteurellaceae</taxon>
        <taxon>Aggregatibacter</taxon>
    </lineage>
</organism>
<reference evidence="6 9" key="2">
    <citation type="submission" date="2017-10" db="EMBL/GenBank/DDBJ databases">
        <title>Draft genome sequences of Aggregatibacter actinomycetemcomitans strains 310a and 310b.</title>
        <authorList>
            <person name="May A.C."/>
            <person name="Ohta H."/>
            <person name="Maeda H."/>
            <person name="Kokeguchi S."/>
            <person name="Cugini C."/>
        </authorList>
    </citation>
    <scope>NUCLEOTIDE SEQUENCE [LARGE SCALE GENOMIC DNA]</scope>
    <source>
        <strain evidence="6 9">310b</strain>
    </source>
</reference>
<dbReference type="Proteomes" id="UP000072236">
    <property type="component" value="Chromosome"/>
</dbReference>
<evidence type="ECO:0000313" key="9">
    <source>
        <dbReference type="Proteomes" id="UP000226080"/>
    </source>
</evidence>
<sequence>MTEFIEISPQQAWEMLQQDENAVLADVRDQVRFNYSHAQGAVNLTELTWQDFEAEYDYDQPILVSCYHGVSSRSVAMFLLQRGYEKVYSVRGGFTGWVEANLPLETAY</sequence>
<evidence type="ECO:0000313" key="10">
    <source>
        <dbReference type="Proteomes" id="UP000323012"/>
    </source>
</evidence>
<comment type="function">
    <text evidence="3">Transferase that catalyzes the transfer of sulfur from thiosulfate to thiophilic acceptors such as cyanide or dithiols. May function in a CysM-independent thiosulfate assimilation pathway by catalyzing the conversion of thiosulfate to sulfite, which can then be used for L-cysteine biosynthesis.</text>
</comment>
<comment type="catalytic activity">
    <reaction evidence="3">
        <text>thiosulfate + hydrogen cyanide = thiocyanate + sulfite + 2 H(+)</text>
        <dbReference type="Rhea" id="RHEA:16881"/>
        <dbReference type="ChEBI" id="CHEBI:15378"/>
        <dbReference type="ChEBI" id="CHEBI:17359"/>
        <dbReference type="ChEBI" id="CHEBI:18022"/>
        <dbReference type="ChEBI" id="CHEBI:18407"/>
        <dbReference type="ChEBI" id="CHEBI:33542"/>
        <dbReference type="EC" id="2.8.1.1"/>
    </reaction>
</comment>
<dbReference type="GO" id="GO:0004792">
    <property type="term" value="F:thiosulfate-cyanide sulfurtransferase activity"/>
    <property type="evidence" value="ECO:0007669"/>
    <property type="project" value="UniProtKB-UniRule"/>
</dbReference>
<dbReference type="AlphaFoldDB" id="A0A142FZQ2"/>
<evidence type="ECO:0000256" key="3">
    <source>
        <dbReference type="HAMAP-Rule" id="MF_01009"/>
    </source>
</evidence>
<dbReference type="Proteomes" id="UP000323012">
    <property type="component" value="Unassembled WGS sequence"/>
</dbReference>
<dbReference type="Gene3D" id="3.40.250.10">
    <property type="entry name" value="Rhodanese-like domain"/>
    <property type="match status" value="1"/>
</dbReference>
<dbReference type="InterPro" id="IPR050229">
    <property type="entry name" value="GlpE_sulfurtransferase"/>
</dbReference>
<dbReference type="HAMAP" id="MF_01009">
    <property type="entry name" value="Thiosulf_sulfurtr"/>
    <property type="match status" value="1"/>
</dbReference>
<dbReference type="EC" id="2.8.1.1" evidence="3"/>
<dbReference type="Pfam" id="PF00581">
    <property type="entry name" value="Rhodanese"/>
    <property type="match status" value="1"/>
</dbReference>
<dbReference type="EMBL" id="VSED01000021">
    <property type="protein sequence ID" value="TYA38596.1"/>
    <property type="molecule type" value="Genomic_DNA"/>
</dbReference>
<evidence type="ECO:0000313" key="8">
    <source>
        <dbReference type="Proteomes" id="UP000072236"/>
    </source>
</evidence>
<dbReference type="SUPFAM" id="SSF52821">
    <property type="entry name" value="Rhodanese/Cell cycle control phosphatase"/>
    <property type="match status" value="1"/>
</dbReference>
<comment type="catalytic activity">
    <reaction evidence="3">
        <text>thiosulfate + [thioredoxin]-dithiol = [thioredoxin]-disulfide + hydrogen sulfide + sulfite + 2 H(+)</text>
        <dbReference type="Rhea" id="RHEA:83859"/>
        <dbReference type="Rhea" id="RHEA-COMP:10698"/>
        <dbReference type="Rhea" id="RHEA-COMP:10700"/>
        <dbReference type="ChEBI" id="CHEBI:15378"/>
        <dbReference type="ChEBI" id="CHEBI:17359"/>
        <dbReference type="ChEBI" id="CHEBI:29919"/>
        <dbReference type="ChEBI" id="CHEBI:29950"/>
        <dbReference type="ChEBI" id="CHEBI:33542"/>
        <dbReference type="ChEBI" id="CHEBI:50058"/>
    </reaction>
</comment>
<dbReference type="SMART" id="SM00450">
    <property type="entry name" value="RHOD"/>
    <property type="match status" value="1"/>
</dbReference>
<keyword evidence="2 3" id="KW-0808">Transferase</keyword>
<feature type="active site" description="Cysteine persulfide intermediate" evidence="3">
    <location>
        <position position="66"/>
    </location>
</feature>
<dbReference type="EMBL" id="CP012959">
    <property type="protein sequence ID" value="AMQ93882.1"/>
    <property type="molecule type" value="Genomic_DNA"/>
</dbReference>
<dbReference type="EMBL" id="PCGW01000019">
    <property type="protein sequence ID" value="PHO20011.1"/>
    <property type="molecule type" value="Genomic_DNA"/>
</dbReference>
<dbReference type="InterPro" id="IPR023695">
    <property type="entry name" value="Thiosulf_sulfurTrfase"/>
</dbReference>
<comment type="subcellular location">
    <subcellularLocation>
        <location evidence="3">Cytoplasm</location>
    </subcellularLocation>
</comment>
<dbReference type="PANTHER" id="PTHR43031">
    <property type="entry name" value="FAD-DEPENDENT OXIDOREDUCTASE"/>
    <property type="match status" value="1"/>
</dbReference>
<dbReference type="NCBIfam" id="NF001195">
    <property type="entry name" value="PRK00162.1"/>
    <property type="match status" value="1"/>
</dbReference>
<evidence type="ECO:0000256" key="2">
    <source>
        <dbReference type="ARBA" id="ARBA00022679"/>
    </source>
</evidence>
<dbReference type="eggNOG" id="COG0607">
    <property type="taxonomic scope" value="Bacteria"/>
</dbReference>
<dbReference type="PANTHER" id="PTHR43031:SF6">
    <property type="entry name" value="THIOSULFATE SULFURTRANSFERASE GLPE"/>
    <property type="match status" value="1"/>
</dbReference>
<dbReference type="KEGG" id="aact:ACT75_04765"/>
<dbReference type="RefSeq" id="WP_005543206.1">
    <property type="nucleotide sequence ID" value="NZ_CP012959.1"/>
</dbReference>
<keyword evidence="9" id="KW-1185">Reference proteome</keyword>
<dbReference type="GO" id="GO:0005737">
    <property type="term" value="C:cytoplasm"/>
    <property type="evidence" value="ECO:0007669"/>
    <property type="project" value="UniProtKB-SubCell"/>
</dbReference>
<accession>A0A142FZQ2</accession>
<dbReference type="SMR" id="A0A142FZQ2"/>
<evidence type="ECO:0000313" key="6">
    <source>
        <dbReference type="EMBL" id="PHO20011.1"/>
    </source>
</evidence>
<dbReference type="InterPro" id="IPR036873">
    <property type="entry name" value="Rhodanese-like_dom_sf"/>
</dbReference>
<comment type="similarity">
    <text evidence="3">Belongs to the GlpE family.</text>
</comment>
<keyword evidence="1 3" id="KW-0963">Cytoplasm</keyword>
<evidence type="ECO:0000313" key="7">
    <source>
        <dbReference type="EMBL" id="TYA38596.1"/>
    </source>
</evidence>
<name>A0A142FZQ2_AGGAC</name>
<feature type="domain" description="Rhodanese" evidence="4">
    <location>
        <begin position="18"/>
        <end position="106"/>
    </location>
</feature>
<dbReference type="InterPro" id="IPR001763">
    <property type="entry name" value="Rhodanese-like_dom"/>
</dbReference>